<evidence type="ECO:0000313" key="1">
    <source>
        <dbReference type="EMBL" id="MCA6064943.1"/>
    </source>
</evidence>
<reference evidence="1 2" key="1">
    <citation type="submission" date="2020-12" db="EMBL/GenBank/DDBJ databases">
        <title>Novel Thalassolituus-related marine hydrocarbonoclastic bacteria mediated algae-derived hydrocarbons mineralization in twilight zone of the northern South China Sea.</title>
        <authorList>
            <person name="Dong C."/>
        </authorList>
    </citation>
    <scope>NUCLEOTIDE SEQUENCE [LARGE SCALE GENOMIC DNA]</scope>
    <source>
        <strain evidence="1 2">IMCC1826</strain>
    </source>
</reference>
<sequence>MREGIRDVAAAYEQAALYPPYSVPLTEHHNELLAPNAGAVTERSLEASGLPGTLTVSLSAYRYQPDETIDALVNLSGDDALFAQVGRIELSVRDAHNQLIKALTANASLERQRWQYSSRFQSEDDWPQELNLVAEVFLTDNESLRQSAPFRIFQSVATISGIGDTYIDNNELVIPVTISNAQSGFYKLGAGLLYADKKPLAYLQGKARIQGSEGTILLRAHGSVLSTLSSPQPLWLSSFQLRRIPEKPGPEVSYGDSSQPFIAVPAVDPADFSAIPYQSPQVAQRLQFLQSLGQSAADNSGT</sequence>
<organism evidence="1 2">
    <name type="scientific">Thalassolituus marinus</name>
    <dbReference type="NCBI Taxonomy" id="671053"/>
    <lineage>
        <taxon>Bacteria</taxon>
        <taxon>Pseudomonadati</taxon>
        <taxon>Pseudomonadota</taxon>
        <taxon>Gammaproteobacteria</taxon>
        <taxon>Oceanospirillales</taxon>
        <taxon>Oceanospirillaceae</taxon>
        <taxon>Thalassolituus</taxon>
    </lineage>
</organism>
<proteinExistence type="predicted"/>
<comment type="caution">
    <text evidence="1">The sequence shown here is derived from an EMBL/GenBank/DDBJ whole genome shotgun (WGS) entry which is preliminary data.</text>
</comment>
<dbReference type="EMBL" id="JAEDAH010000096">
    <property type="protein sequence ID" value="MCA6064943.1"/>
    <property type="molecule type" value="Genomic_DNA"/>
</dbReference>
<accession>A0ABS7ZV05</accession>
<evidence type="ECO:0000313" key="2">
    <source>
        <dbReference type="Proteomes" id="UP000714380"/>
    </source>
</evidence>
<dbReference type="Proteomes" id="UP000714380">
    <property type="component" value="Unassembled WGS sequence"/>
</dbReference>
<protein>
    <submittedName>
        <fullName evidence="1">Uncharacterized protein</fullName>
    </submittedName>
</protein>
<keyword evidence="2" id="KW-1185">Reference proteome</keyword>
<dbReference type="RefSeq" id="WP_225676403.1">
    <property type="nucleotide sequence ID" value="NZ_JAEDAH010000096.1"/>
</dbReference>
<name>A0ABS7ZV05_9GAMM</name>
<gene>
    <name evidence="1" type="ORF">I9W95_15145</name>
</gene>